<dbReference type="InterPro" id="IPR032774">
    <property type="entry name" value="WG_beta_rep"/>
</dbReference>
<dbReference type="Pfam" id="PF14903">
    <property type="entry name" value="WG_beta_rep"/>
    <property type="match status" value="3"/>
</dbReference>
<dbReference type="EMBL" id="FQUQ01000002">
    <property type="protein sequence ID" value="SHF44696.1"/>
    <property type="molecule type" value="Genomic_DNA"/>
</dbReference>
<evidence type="ECO:0000313" key="3">
    <source>
        <dbReference type="Proteomes" id="UP000184287"/>
    </source>
</evidence>
<dbReference type="AlphaFoldDB" id="A0A1M5BQL6"/>
<reference evidence="3" key="1">
    <citation type="submission" date="2016-11" db="EMBL/GenBank/DDBJ databases">
        <authorList>
            <person name="Varghese N."/>
            <person name="Submissions S."/>
        </authorList>
    </citation>
    <scope>NUCLEOTIDE SEQUENCE [LARGE SCALE GENOMIC DNA]</scope>
    <source>
        <strain evidence="3">DSM 16990</strain>
    </source>
</reference>
<evidence type="ECO:0000313" key="2">
    <source>
        <dbReference type="EMBL" id="SHF44696.1"/>
    </source>
</evidence>
<dbReference type="PANTHER" id="PTHR37841">
    <property type="entry name" value="GLR2918 PROTEIN"/>
    <property type="match status" value="1"/>
</dbReference>
<keyword evidence="3" id="KW-1185">Reference proteome</keyword>
<organism evidence="2 3">
    <name type="scientific">Pedobacter caeni</name>
    <dbReference type="NCBI Taxonomy" id="288992"/>
    <lineage>
        <taxon>Bacteria</taxon>
        <taxon>Pseudomonadati</taxon>
        <taxon>Bacteroidota</taxon>
        <taxon>Sphingobacteriia</taxon>
        <taxon>Sphingobacteriales</taxon>
        <taxon>Sphingobacteriaceae</taxon>
        <taxon>Pedobacter</taxon>
    </lineage>
</organism>
<proteinExistence type="predicted"/>
<sequence>MLYNWSLMIILTILWSSVSTVFAQPFSPDSKGYVADPKFKELIKERRYELVGSFSPSVLGKHACFIKNGEKSYLDTMGNEVPDKSIFTRGLPIKKSERLKNRFFSFIDGTKYGMKDRNGRVEIPAIYDRLEIYKDSIVYVRLNKKLLGFLLVEGAFQGYNNLDLVYDAEKYDGCVSRLPDLFVKKQDDKYALFNAAGEALSPYVYLEKPMGFAQSEFGEIQVLEGKVRKYGIIDTLGKTRLAPVYNDIEMVGMGGVYITRSFKGGDDRVALLDAQLNPLSKSTYSEIGVFNHDGLAVVSLGRDKTLRKGIVNTAGHELVKPMYQFLELSGKFAKVIYKGKQKVIDSKGKTVIPSIYDDLIPINDGSFKADLFYVSLKDKWGVLNAKAQVVLPIVCDNMPRIDINNQVFIYSINKKTGIRKLNGEVILKPTYDKFYTLDGTEGNLNIVKIGPKYGISDDKGVLILPLKYDSIIQTKTNEPYWRGYNGMIEAVLNNRPCTIDLYGNEYFKGAVNK</sequence>
<accession>A0A1M5BQL6</accession>
<evidence type="ECO:0000256" key="1">
    <source>
        <dbReference type="SAM" id="SignalP"/>
    </source>
</evidence>
<name>A0A1M5BQL6_9SPHI</name>
<dbReference type="Proteomes" id="UP000184287">
    <property type="component" value="Unassembled WGS sequence"/>
</dbReference>
<protein>
    <submittedName>
        <fullName evidence="2">WG containing repeat-containing protein</fullName>
    </submittedName>
</protein>
<dbReference type="PANTHER" id="PTHR37841:SF1">
    <property type="entry name" value="DUF3298 DOMAIN-CONTAINING PROTEIN"/>
    <property type="match status" value="1"/>
</dbReference>
<gene>
    <name evidence="2" type="ORF">SAMN04488522_1021307</name>
</gene>
<keyword evidence="1" id="KW-0732">Signal</keyword>
<feature type="signal peptide" evidence="1">
    <location>
        <begin position="1"/>
        <end position="23"/>
    </location>
</feature>
<feature type="chain" id="PRO_5013110099" evidence="1">
    <location>
        <begin position="24"/>
        <end position="513"/>
    </location>
</feature>
<dbReference type="STRING" id="288992.SAMN04488522_1021307"/>